<evidence type="ECO:0000313" key="3">
    <source>
        <dbReference type="Proteomes" id="UP000001338"/>
    </source>
</evidence>
<evidence type="ECO:0000313" key="2">
    <source>
        <dbReference type="EMBL" id="EKR63883.1"/>
    </source>
</evidence>
<organism evidence="2 3">
    <name type="scientific">Leptospira weilii str. 2006001853</name>
    <dbReference type="NCBI Taxonomy" id="1001589"/>
    <lineage>
        <taxon>Bacteria</taxon>
        <taxon>Pseudomonadati</taxon>
        <taxon>Spirochaetota</taxon>
        <taxon>Spirochaetia</taxon>
        <taxon>Leptospirales</taxon>
        <taxon>Leptospiraceae</taxon>
        <taxon>Leptospira</taxon>
    </lineage>
</organism>
<gene>
    <name evidence="2" type="ORF">LEP1GSC036_1138</name>
</gene>
<name>A0A828Z2Q7_9LEPT</name>
<feature type="region of interest" description="Disordered" evidence="1">
    <location>
        <begin position="1"/>
        <end position="39"/>
    </location>
</feature>
<accession>A0A828Z2Q7</accession>
<feature type="compositionally biased region" description="Basic and acidic residues" evidence="1">
    <location>
        <begin position="8"/>
        <end position="26"/>
    </location>
</feature>
<proteinExistence type="predicted"/>
<evidence type="ECO:0000256" key="1">
    <source>
        <dbReference type="SAM" id="MobiDB-lite"/>
    </source>
</evidence>
<reference evidence="2 3" key="1">
    <citation type="submission" date="2012-10" db="EMBL/GenBank/DDBJ databases">
        <authorList>
            <person name="Harkins D.M."/>
            <person name="Durkin A.S."/>
            <person name="Brinkac L.M."/>
            <person name="Haft D.H."/>
            <person name="Selengut J.D."/>
            <person name="Sanka R."/>
            <person name="DePew J."/>
            <person name="Purushe J."/>
            <person name="Whelen A.C."/>
            <person name="Vinetz J.M."/>
            <person name="Sutton G.G."/>
            <person name="Nierman W.C."/>
            <person name="Fouts D.E."/>
        </authorList>
    </citation>
    <scope>NUCLEOTIDE SEQUENCE [LARGE SCALE GENOMIC DNA]</scope>
    <source>
        <strain evidence="2 3">2006001853</strain>
    </source>
</reference>
<sequence>MSVSLETNAEKKDTPERQKKEKDASFKTRLNLRNSLFSS</sequence>
<dbReference type="Proteomes" id="UP000001338">
    <property type="component" value="Unassembled WGS sequence"/>
</dbReference>
<dbReference type="AlphaFoldDB" id="A0A828Z2Q7"/>
<comment type="caution">
    <text evidence="2">The sequence shown here is derived from an EMBL/GenBank/DDBJ whole genome shotgun (WGS) entry which is preliminary data.</text>
</comment>
<protein>
    <submittedName>
        <fullName evidence="2">Uncharacterized protein</fullName>
    </submittedName>
</protein>
<dbReference type="EMBL" id="AFLV02000053">
    <property type="protein sequence ID" value="EKR63883.1"/>
    <property type="molecule type" value="Genomic_DNA"/>
</dbReference>